<dbReference type="KEGG" id="pox:MB84_29435"/>
<evidence type="ECO:0000256" key="1">
    <source>
        <dbReference type="SAM" id="MobiDB-lite"/>
    </source>
</evidence>
<name>A0A0G3ICH0_9BURK</name>
<gene>
    <name evidence="2" type="ORF">MB84_29435</name>
</gene>
<dbReference type="PATRIC" id="fig|573737.6.peg.5892"/>
<evidence type="ECO:0000313" key="2">
    <source>
        <dbReference type="EMBL" id="AKK24889.1"/>
    </source>
</evidence>
<feature type="region of interest" description="Disordered" evidence="1">
    <location>
        <begin position="78"/>
        <end position="103"/>
    </location>
</feature>
<geneLocation type="plasmid" evidence="2 3">
    <name>pPO70-1</name>
</geneLocation>
<dbReference type="Proteomes" id="UP000035050">
    <property type="component" value="Plasmid pPO70-1"/>
</dbReference>
<evidence type="ECO:0000313" key="3">
    <source>
        <dbReference type="Proteomes" id="UP000035050"/>
    </source>
</evidence>
<dbReference type="AlphaFoldDB" id="A0A0G3ICH0"/>
<dbReference type="EMBL" id="CP011518">
    <property type="protein sequence ID" value="AKK24889.1"/>
    <property type="molecule type" value="Genomic_DNA"/>
</dbReference>
<sequence>MLDFLVDGFGRSRSTLRNMMKRMTSQNPLIAVSLRHDVQWTSSERVPGTSVANPTMPSTVADAAVHWVGYKEPSAMNRAAPAPLSSDKHPRRSVGAGKVVCRQ</sequence>
<organism evidence="2 3">
    <name type="scientific">Pandoraea oxalativorans</name>
    <dbReference type="NCBI Taxonomy" id="573737"/>
    <lineage>
        <taxon>Bacteria</taxon>
        <taxon>Pseudomonadati</taxon>
        <taxon>Pseudomonadota</taxon>
        <taxon>Betaproteobacteria</taxon>
        <taxon>Burkholderiales</taxon>
        <taxon>Burkholderiaceae</taxon>
        <taxon>Pandoraea</taxon>
    </lineage>
</organism>
<keyword evidence="2" id="KW-0614">Plasmid</keyword>
<protein>
    <submittedName>
        <fullName evidence="2">Uncharacterized protein</fullName>
    </submittedName>
</protein>
<accession>A0A0G3ICH0</accession>
<keyword evidence="3" id="KW-1185">Reference proteome</keyword>
<proteinExistence type="predicted"/>
<reference evidence="2" key="1">
    <citation type="submission" date="2016-06" db="EMBL/GenBank/DDBJ databases">
        <title>Pandoraea oxalativorans DSM 23570 Genome Sequencing.</title>
        <authorList>
            <person name="Ee R."/>
            <person name="Lim Y.-L."/>
            <person name="Yong D."/>
            <person name="Yin W.-F."/>
            <person name="Chan K.-G."/>
        </authorList>
    </citation>
    <scope>NUCLEOTIDE SEQUENCE</scope>
    <source>
        <strain evidence="2">DSM 23570</strain>
        <plasmid evidence="2">pPO70-1</plasmid>
    </source>
</reference>